<name>A0A4R2KG57_9FIRM</name>
<dbReference type="InterPro" id="IPR056729">
    <property type="entry name" value="GMPPB_C"/>
</dbReference>
<dbReference type="InterPro" id="IPR038009">
    <property type="entry name" value="GlmU_C_LbH"/>
</dbReference>
<sequence length="459" mass="50797">MNHIMSLILAAGAGTRMKSKMPKVIHKVCGKPMVEHVIDITEDVNTKNTIVVVGNGADEVKKTVKHRNVEFVLQKEQLGTGHAVMQAEPYIPNEGYVLLLYGDTPLIQTNTVKSLIDFHIKGNFKGTILTAEFKNPKGYGRIIRDENKNVIKIVEEKDTNAVEKNITEINSGIYCYDAKLLKKALKQLTNKNEQKEYYITDVVEIFNKEGYKVGAYKIDDEKDIMGVNSRVQLAAAEEVMQKRILTKLMQDGVSVVDPKNTYVEKDVKIGMDTVLYPGVILKGNTQIGEDCIIGHNCRIENSTIKEGVQIQSSTIIDSFIDNDCTIGPYAYLRPNSNLGKKVKIGDFVEVKNSTINDRSKASHLAYIGDAEIGKDVNIGCGVVFVNYDGKNKNKSIVEDGAFVGSNVNLVAPVIIRERGYVATGSTITKEVPEGALSVARERQKNISGWVDRKGLLKKD</sequence>
<dbReference type="Proteomes" id="UP000294919">
    <property type="component" value="Unassembled WGS sequence"/>
</dbReference>
<feature type="domain" description="Mannose-1-phosphate guanyltransferase C-terminal" evidence="22">
    <location>
        <begin position="319"/>
        <end position="417"/>
    </location>
</feature>
<dbReference type="GO" id="GO:0009245">
    <property type="term" value="P:lipid A biosynthetic process"/>
    <property type="evidence" value="ECO:0007669"/>
    <property type="project" value="UniProtKB-UniRule"/>
</dbReference>
<dbReference type="UniPathway" id="UPA00113">
    <property type="reaction ID" value="UER00532"/>
</dbReference>
<dbReference type="NCBIfam" id="TIGR01173">
    <property type="entry name" value="glmU"/>
    <property type="match status" value="1"/>
</dbReference>
<dbReference type="Pfam" id="PF00132">
    <property type="entry name" value="Hexapep"/>
    <property type="match status" value="1"/>
</dbReference>
<dbReference type="GO" id="GO:0016020">
    <property type="term" value="C:membrane"/>
    <property type="evidence" value="ECO:0007669"/>
    <property type="project" value="GOC"/>
</dbReference>
<evidence type="ECO:0000256" key="20">
    <source>
        <dbReference type="HAMAP-Rule" id="MF_01631"/>
    </source>
</evidence>
<feature type="binding site" evidence="20">
    <location>
        <position position="155"/>
    </location>
    <ligand>
        <name>UDP-N-acetyl-alpha-D-glucosamine</name>
        <dbReference type="ChEBI" id="CHEBI:57705"/>
    </ligand>
</feature>
<dbReference type="GO" id="GO:0008360">
    <property type="term" value="P:regulation of cell shape"/>
    <property type="evidence" value="ECO:0007669"/>
    <property type="project" value="UniProtKB-KW"/>
</dbReference>
<keyword evidence="12 20" id="KW-0133">Cell shape</keyword>
<evidence type="ECO:0000256" key="3">
    <source>
        <dbReference type="ARBA" id="ARBA00005208"/>
    </source>
</evidence>
<feature type="binding site" evidence="20">
    <location>
        <position position="140"/>
    </location>
    <ligand>
        <name>UDP-N-acetyl-alpha-D-glucosamine</name>
        <dbReference type="ChEBI" id="CHEBI:57705"/>
    </ligand>
</feature>
<dbReference type="PANTHER" id="PTHR43584">
    <property type="entry name" value="NUCLEOTIDYL TRANSFERASE"/>
    <property type="match status" value="1"/>
</dbReference>
<keyword evidence="11 20" id="KW-0460">Magnesium</keyword>
<feature type="binding site" evidence="20">
    <location>
        <begin position="79"/>
        <end position="80"/>
    </location>
    <ligand>
        <name>UDP-N-acetyl-alpha-D-glucosamine</name>
        <dbReference type="ChEBI" id="CHEBI:57705"/>
    </ligand>
</feature>
<dbReference type="RefSeq" id="WP_132246699.1">
    <property type="nucleotide sequence ID" value="NZ_SLWV01000022.1"/>
</dbReference>
<dbReference type="EMBL" id="SLWV01000022">
    <property type="protein sequence ID" value="TCO71372.1"/>
    <property type="molecule type" value="Genomic_DNA"/>
</dbReference>
<feature type="binding site" evidence="20">
    <location>
        <position position="74"/>
    </location>
    <ligand>
        <name>UDP-N-acetyl-alpha-D-glucosamine</name>
        <dbReference type="ChEBI" id="CHEBI:57705"/>
    </ligand>
</feature>
<feature type="binding site" evidence="20">
    <location>
        <position position="366"/>
    </location>
    <ligand>
        <name>UDP-N-acetyl-alpha-D-glucosamine</name>
        <dbReference type="ChEBI" id="CHEBI:57705"/>
    </ligand>
</feature>
<evidence type="ECO:0000256" key="2">
    <source>
        <dbReference type="ARBA" id="ARBA00005166"/>
    </source>
</evidence>
<feature type="binding site" evidence="20">
    <location>
        <position position="170"/>
    </location>
    <ligand>
        <name>UDP-N-acetyl-alpha-D-glucosamine</name>
        <dbReference type="ChEBI" id="CHEBI:57705"/>
    </ligand>
</feature>
<feature type="active site" description="Proton acceptor" evidence="20">
    <location>
        <position position="363"/>
    </location>
</feature>
<evidence type="ECO:0000259" key="22">
    <source>
        <dbReference type="Pfam" id="PF25087"/>
    </source>
</evidence>
<dbReference type="InterPro" id="IPR001451">
    <property type="entry name" value="Hexapep"/>
</dbReference>
<comment type="catalytic activity">
    <reaction evidence="17 20">
        <text>alpha-D-glucosamine 1-phosphate + acetyl-CoA = N-acetyl-alpha-D-glucosamine 1-phosphate + CoA + H(+)</text>
        <dbReference type="Rhea" id="RHEA:13725"/>
        <dbReference type="ChEBI" id="CHEBI:15378"/>
        <dbReference type="ChEBI" id="CHEBI:57287"/>
        <dbReference type="ChEBI" id="CHEBI:57288"/>
        <dbReference type="ChEBI" id="CHEBI:57776"/>
        <dbReference type="ChEBI" id="CHEBI:58516"/>
        <dbReference type="EC" id="2.3.1.157"/>
    </reaction>
</comment>
<dbReference type="GO" id="GO:0000902">
    <property type="term" value="P:cell morphogenesis"/>
    <property type="evidence" value="ECO:0007669"/>
    <property type="project" value="UniProtKB-UniRule"/>
</dbReference>
<feature type="region of interest" description="Pyrophosphorylase" evidence="20">
    <location>
        <begin position="1"/>
        <end position="230"/>
    </location>
</feature>
<keyword evidence="24" id="KW-1185">Reference proteome</keyword>
<comment type="pathway">
    <text evidence="3 20">Nucleotide-sugar biosynthesis; UDP-N-acetyl-alpha-D-glucosamine biosynthesis; UDP-N-acetyl-alpha-D-glucosamine from N-acetyl-alpha-D-glucosamine 1-phosphate: step 1/1.</text>
</comment>
<dbReference type="NCBIfam" id="NF010934">
    <property type="entry name" value="PRK14354.1"/>
    <property type="match status" value="1"/>
</dbReference>
<gene>
    <name evidence="20" type="primary">glmU</name>
    <name evidence="23" type="ORF">EV214_12241</name>
</gene>
<dbReference type="GO" id="GO:0003977">
    <property type="term" value="F:UDP-N-acetylglucosamine diphosphorylase activity"/>
    <property type="evidence" value="ECO:0007669"/>
    <property type="project" value="UniProtKB-UniRule"/>
</dbReference>
<evidence type="ECO:0000256" key="14">
    <source>
        <dbReference type="ARBA" id="ARBA00023268"/>
    </source>
</evidence>
<feature type="binding site" evidence="20">
    <location>
        <position position="23"/>
    </location>
    <ligand>
        <name>UDP-N-acetyl-alpha-D-glucosamine</name>
        <dbReference type="ChEBI" id="CHEBI:57705"/>
    </ligand>
</feature>
<dbReference type="OrthoDB" id="9775031at2"/>
<evidence type="ECO:0000256" key="9">
    <source>
        <dbReference type="ARBA" id="ARBA00022723"/>
    </source>
</evidence>
<feature type="domain" description="Nucleotidyl transferase" evidence="21">
    <location>
        <begin position="6"/>
        <end position="222"/>
    </location>
</feature>
<feature type="binding site" evidence="20">
    <location>
        <position position="423"/>
    </location>
    <ligand>
        <name>acetyl-CoA</name>
        <dbReference type="ChEBI" id="CHEBI:57288"/>
    </ligand>
</feature>
<comment type="similarity">
    <text evidence="5 20">In the N-terminal section; belongs to the N-acetylglucosamine-1-phosphate uridyltransferase family.</text>
</comment>
<keyword evidence="10 20" id="KW-0677">Repeat</keyword>
<evidence type="ECO:0000256" key="12">
    <source>
        <dbReference type="ARBA" id="ARBA00022960"/>
    </source>
</evidence>
<feature type="binding site" evidence="20">
    <location>
        <position position="103"/>
    </location>
    <ligand>
        <name>Mg(2+)</name>
        <dbReference type="ChEBI" id="CHEBI:18420"/>
    </ligand>
</feature>
<evidence type="ECO:0000256" key="19">
    <source>
        <dbReference type="ARBA" id="ARBA00049628"/>
    </source>
</evidence>
<evidence type="ECO:0000256" key="8">
    <source>
        <dbReference type="ARBA" id="ARBA00022695"/>
    </source>
</evidence>
<feature type="binding site" evidence="20">
    <location>
        <position position="228"/>
    </location>
    <ligand>
        <name>Mg(2+)</name>
        <dbReference type="ChEBI" id="CHEBI:18420"/>
    </ligand>
</feature>
<feature type="binding site" evidence="20">
    <location>
        <position position="377"/>
    </location>
    <ligand>
        <name>UDP-N-acetyl-alpha-D-glucosamine</name>
        <dbReference type="ChEBI" id="CHEBI:57705"/>
    </ligand>
</feature>
<evidence type="ECO:0000256" key="1">
    <source>
        <dbReference type="ARBA" id="ARBA00004496"/>
    </source>
</evidence>
<dbReference type="CDD" id="cd02540">
    <property type="entry name" value="GT2_GlmU_N_bac"/>
    <property type="match status" value="1"/>
</dbReference>
<comment type="similarity">
    <text evidence="4 20">In the C-terminal section; belongs to the transferase hexapeptide repeat family.</text>
</comment>
<protein>
    <recommendedName>
        <fullName evidence="20">Bifunctional protein GlmU</fullName>
    </recommendedName>
    <domain>
        <recommendedName>
            <fullName evidence="20">UDP-N-acetylglucosamine pyrophosphorylase</fullName>
            <ecNumber evidence="20">2.7.7.23</ecNumber>
        </recommendedName>
        <alternativeName>
            <fullName evidence="20">N-acetylglucosamine-1-phosphate uridyltransferase</fullName>
        </alternativeName>
    </domain>
    <domain>
        <recommendedName>
            <fullName evidence="20">Glucosamine-1-phosphate N-acetyltransferase</fullName>
            <ecNumber evidence="20">2.3.1.157</ecNumber>
        </recommendedName>
    </domain>
</protein>
<evidence type="ECO:0000313" key="24">
    <source>
        <dbReference type="Proteomes" id="UP000294919"/>
    </source>
</evidence>
<feature type="region of interest" description="N-acetyltransferase" evidence="20">
    <location>
        <begin position="252"/>
        <end position="459"/>
    </location>
</feature>
<evidence type="ECO:0000256" key="13">
    <source>
        <dbReference type="ARBA" id="ARBA00022984"/>
    </source>
</evidence>
<dbReference type="GO" id="GO:0009252">
    <property type="term" value="P:peptidoglycan biosynthetic process"/>
    <property type="evidence" value="ECO:0007669"/>
    <property type="project" value="UniProtKB-UniRule"/>
</dbReference>
<comment type="pathway">
    <text evidence="2 20">Nucleotide-sugar biosynthesis; UDP-N-acetyl-alpha-D-glucosamine biosynthesis; N-acetyl-alpha-D-glucosamine 1-phosphate from alpha-D-glucosamine 6-phosphate (route II): step 2/2.</text>
</comment>
<dbReference type="PANTHER" id="PTHR43584:SF3">
    <property type="entry name" value="BIFUNCTIONAL PROTEIN GLMU"/>
    <property type="match status" value="1"/>
</dbReference>
<feature type="region of interest" description="Linker" evidence="20">
    <location>
        <begin position="231"/>
        <end position="251"/>
    </location>
</feature>
<evidence type="ECO:0000256" key="6">
    <source>
        <dbReference type="ARBA" id="ARBA00022490"/>
    </source>
</evidence>
<dbReference type="CDD" id="cd03353">
    <property type="entry name" value="LbH_GlmU_C"/>
    <property type="match status" value="1"/>
</dbReference>
<comment type="function">
    <text evidence="19 20">Catalyzes the last two sequential reactions in the de novo biosynthetic pathway for UDP-N-acetylglucosamine (UDP-GlcNAc). The C-terminal domain catalyzes the transfer of acetyl group from acetyl coenzyme A to glucosamine-1-phosphate (GlcN-1-P) to produce N-acetylglucosamine-1-phosphate (GlcNAc-1-P), which is converted into UDP-GlcNAc by the transfer of uridine 5-monophosphate (from uridine 5-triphosphate), a reaction catalyzed by the N-terminal domain.</text>
</comment>
<comment type="pathway">
    <text evidence="20">Bacterial outer membrane biogenesis; LPS lipid A biosynthesis.</text>
</comment>
<dbReference type="AlphaFoldDB" id="A0A4R2KG57"/>
<feature type="binding site" evidence="20">
    <location>
        <begin position="386"/>
        <end position="387"/>
    </location>
    <ligand>
        <name>acetyl-CoA</name>
        <dbReference type="ChEBI" id="CHEBI:57288"/>
    </ligand>
</feature>
<evidence type="ECO:0000313" key="23">
    <source>
        <dbReference type="EMBL" id="TCO71372.1"/>
    </source>
</evidence>
<proteinExistence type="inferred from homology"/>
<dbReference type="InterPro" id="IPR005882">
    <property type="entry name" value="Bifunctional_GlmU"/>
</dbReference>
<comment type="caution">
    <text evidence="20">Lacks conserved residue(s) required for the propagation of feature annotation.</text>
</comment>
<dbReference type="SUPFAM" id="SSF51161">
    <property type="entry name" value="Trimeric LpxA-like enzymes"/>
    <property type="match status" value="1"/>
</dbReference>
<keyword evidence="15 20" id="KW-0012">Acyltransferase</keyword>
<feature type="binding site" evidence="20">
    <location>
        <position position="405"/>
    </location>
    <ligand>
        <name>acetyl-CoA</name>
        <dbReference type="ChEBI" id="CHEBI:57288"/>
    </ligand>
</feature>
<feature type="binding site" evidence="20">
    <location>
        <position position="440"/>
    </location>
    <ligand>
        <name>acetyl-CoA</name>
        <dbReference type="ChEBI" id="CHEBI:57288"/>
    </ligand>
</feature>
<evidence type="ECO:0000256" key="11">
    <source>
        <dbReference type="ARBA" id="ARBA00022842"/>
    </source>
</evidence>
<reference evidence="23 24" key="1">
    <citation type="submission" date="2019-03" db="EMBL/GenBank/DDBJ databases">
        <title>Genomic Encyclopedia of Type Strains, Phase IV (KMG-IV): sequencing the most valuable type-strain genomes for metagenomic binning, comparative biology and taxonomic classification.</title>
        <authorList>
            <person name="Goeker M."/>
        </authorList>
    </citation>
    <scope>NUCLEOTIDE SEQUENCE [LARGE SCALE GENOMIC DNA]</scope>
    <source>
        <strain evidence="23 24">DSM 102940</strain>
    </source>
</reference>
<evidence type="ECO:0000256" key="16">
    <source>
        <dbReference type="ARBA" id="ARBA00023316"/>
    </source>
</evidence>
<dbReference type="Gene3D" id="2.160.10.10">
    <property type="entry name" value="Hexapeptide repeat proteins"/>
    <property type="match status" value="1"/>
</dbReference>
<dbReference type="InterPro" id="IPR011004">
    <property type="entry name" value="Trimer_LpxA-like_sf"/>
</dbReference>
<keyword evidence="6 20" id="KW-0963">Cytoplasm</keyword>
<evidence type="ECO:0000256" key="15">
    <source>
        <dbReference type="ARBA" id="ARBA00023315"/>
    </source>
</evidence>
<evidence type="ECO:0000256" key="17">
    <source>
        <dbReference type="ARBA" id="ARBA00048247"/>
    </source>
</evidence>
<keyword evidence="8 20" id="KW-0548">Nucleotidyltransferase</keyword>
<evidence type="ECO:0000256" key="7">
    <source>
        <dbReference type="ARBA" id="ARBA00022679"/>
    </source>
</evidence>
<dbReference type="Pfam" id="PF00483">
    <property type="entry name" value="NTP_transferase"/>
    <property type="match status" value="1"/>
</dbReference>
<dbReference type="InterPro" id="IPR005835">
    <property type="entry name" value="NTP_transferase_dom"/>
</dbReference>
<dbReference type="GO" id="GO:0071555">
    <property type="term" value="P:cell wall organization"/>
    <property type="evidence" value="ECO:0007669"/>
    <property type="project" value="UniProtKB-KW"/>
</dbReference>
<evidence type="ECO:0000256" key="4">
    <source>
        <dbReference type="ARBA" id="ARBA00007707"/>
    </source>
</evidence>
<keyword evidence="16 20" id="KW-0961">Cell wall biogenesis/degradation</keyword>
<dbReference type="Pfam" id="PF25087">
    <property type="entry name" value="GMPPB_C"/>
    <property type="match status" value="1"/>
</dbReference>
<dbReference type="InterPro" id="IPR050065">
    <property type="entry name" value="GlmU-like"/>
</dbReference>
<accession>A0A4R2KG57</accession>
<comment type="caution">
    <text evidence="23">The sequence shown here is derived from an EMBL/GenBank/DDBJ whole genome shotgun (WGS) entry which is preliminary data.</text>
</comment>
<keyword evidence="9 20" id="KW-0479">Metal-binding</keyword>
<feature type="binding site" evidence="20">
    <location>
        <begin position="101"/>
        <end position="103"/>
    </location>
    <ligand>
        <name>UDP-N-acetyl-alpha-D-glucosamine</name>
        <dbReference type="ChEBI" id="CHEBI:57705"/>
    </ligand>
</feature>
<dbReference type="GO" id="GO:0000287">
    <property type="term" value="F:magnesium ion binding"/>
    <property type="evidence" value="ECO:0007669"/>
    <property type="project" value="UniProtKB-UniRule"/>
</dbReference>
<evidence type="ECO:0000256" key="5">
    <source>
        <dbReference type="ARBA" id="ARBA00007947"/>
    </source>
</evidence>
<dbReference type="GO" id="GO:0006048">
    <property type="term" value="P:UDP-N-acetylglucosamine biosynthetic process"/>
    <property type="evidence" value="ECO:0007669"/>
    <property type="project" value="UniProtKB-UniPathway"/>
</dbReference>
<dbReference type="EC" id="2.7.7.23" evidence="20"/>
<keyword evidence="13 20" id="KW-0573">Peptidoglycan synthesis</keyword>
<comment type="subunit">
    <text evidence="20">Homotrimer.</text>
</comment>
<dbReference type="GO" id="GO:0019134">
    <property type="term" value="F:glucosamine-1-phosphate N-acetyltransferase activity"/>
    <property type="evidence" value="ECO:0007669"/>
    <property type="project" value="UniProtKB-UniRule"/>
</dbReference>
<evidence type="ECO:0000256" key="18">
    <source>
        <dbReference type="ARBA" id="ARBA00048493"/>
    </source>
</evidence>
<feature type="binding site" evidence="20">
    <location>
        <position position="351"/>
    </location>
    <ligand>
        <name>UDP-N-acetyl-alpha-D-glucosamine</name>
        <dbReference type="ChEBI" id="CHEBI:57705"/>
    </ligand>
</feature>
<comment type="cofactor">
    <cofactor evidence="20">
        <name>Mg(2+)</name>
        <dbReference type="ChEBI" id="CHEBI:18420"/>
    </cofactor>
    <text evidence="20">Binds 1 Mg(2+) ion per subunit.</text>
</comment>
<dbReference type="GO" id="GO:0005737">
    <property type="term" value="C:cytoplasm"/>
    <property type="evidence" value="ECO:0007669"/>
    <property type="project" value="UniProtKB-SubCell"/>
</dbReference>
<dbReference type="Gene3D" id="3.90.550.10">
    <property type="entry name" value="Spore Coat Polysaccharide Biosynthesis Protein SpsA, Chain A"/>
    <property type="match status" value="1"/>
</dbReference>
<dbReference type="HAMAP" id="MF_01631">
    <property type="entry name" value="GlmU"/>
    <property type="match status" value="1"/>
</dbReference>
<comment type="subcellular location">
    <subcellularLocation>
        <location evidence="1 20">Cytoplasm</location>
    </subcellularLocation>
</comment>
<evidence type="ECO:0000256" key="10">
    <source>
        <dbReference type="ARBA" id="ARBA00022737"/>
    </source>
</evidence>
<feature type="binding site" evidence="20">
    <location>
        <begin position="9"/>
        <end position="12"/>
    </location>
    <ligand>
        <name>UDP-N-acetyl-alpha-D-glucosamine</name>
        <dbReference type="ChEBI" id="CHEBI:57705"/>
    </ligand>
</feature>
<feature type="binding site" evidence="20">
    <location>
        <position position="333"/>
    </location>
    <ligand>
        <name>UDP-N-acetyl-alpha-D-glucosamine</name>
        <dbReference type="ChEBI" id="CHEBI:57705"/>
    </ligand>
</feature>
<dbReference type="InterPro" id="IPR029044">
    <property type="entry name" value="Nucleotide-diphossugar_trans"/>
</dbReference>
<dbReference type="EC" id="2.3.1.157" evidence="20"/>
<feature type="binding site" evidence="20">
    <location>
        <position position="228"/>
    </location>
    <ligand>
        <name>UDP-N-acetyl-alpha-D-glucosamine</name>
        <dbReference type="ChEBI" id="CHEBI:57705"/>
    </ligand>
</feature>
<keyword evidence="14 20" id="KW-0511">Multifunctional enzyme</keyword>
<keyword evidence="7 20" id="KW-0808">Transferase</keyword>
<organism evidence="23 24">
    <name type="scientific">Marinisporobacter balticus</name>
    <dbReference type="NCBI Taxonomy" id="2018667"/>
    <lineage>
        <taxon>Bacteria</taxon>
        <taxon>Bacillati</taxon>
        <taxon>Bacillota</taxon>
        <taxon>Clostridia</taxon>
        <taxon>Peptostreptococcales</taxon>
        <taxon>Thermotaleaceae</taxon>
        <taxon>Marinisporobacter</taxon>
    </lineage>
</organism>
<comment type="catalytic activity">
    <reaction evidence="18 20">
        <text>N-acetyl-alpha-D-glucosamine 1-phosphate + UTP + H(+) = UDP-N-acetyl-alpha-D-glucosamine + diphosphate</text>
        <dbReference type="Rhea" id="RHEA:13509"/>
        <dbReference type="ChEBI" id="CHEBI:15378"/>
        <dbReference type="ChEBI" id="CHEBI:33019"/>
        <dbReference type="ChEBI" id="CHEBI:46398"/>
        <dbReference type="ChEBI" id="CHEBI:57705"/>
        <dbReference type="ChEBI" id="CHEBI:57776"/>
        <dbReference type="EC" id="2.7.7.23"/>
    </reaction>
</comment>
<dbReference type="SUPFAM" id="SSF53448">
    <property type="entry name" value="Nucleotide-diphospho-sugar transferases"/>
    <property type="match status" value="1"/>
</dbReference>
<dbReference type="UniPathway" id="UPA00973"/>
<evidence type="ECO:0000259" key="21">
    <source>
        <dbReference type="Pfam" id="PF00483"/>
    </source>
</evidence>